<reference evidence="1 2" key="1">
    <citation type="journal article" date="2014" name="Agronomy (Basel)">
        <title>A Draft Genome Sequence for Ensete ventricosum, the Drought-Tolerant Tree Against Hunger.</title>
        <authorList>
            <person name="Harrison J."/>
            <person name="Moore K.A."/>
            <person name="Paszkiewicz K."/>
            <person name="Jones T."/>
            <person name="Grant M."/>
            <person name="Ambacheew D."/>
            <person name="Muzemil S."/>
            <person name="Studholme D.J."/>
        </authorList>
    </citation>
    <scope>NUCLEOTIDE SEQUENCE [LARGE SCALE GENOMIC DNA]</scope>
</reference>
<accession>A0A426ZZF5</accession>
<protein>
    <submittedName>
        <fullName evidence="1">Uncharacterized protein</fullName>
    </submittedName>
</protein>
<name>A0A426ZZF5_ENSVE</name>
<dbReference type="EMBL" id="AMZH03004362">
    <property type="protein sequence ID" value="RRT69377.1"/>
    <property type="molecule type" value="Genomic_DNA"/>
</dbReference>
<gene>
    <name evidence="1" type="ORF">B296_00017004</name>
</gene>
<evidence type="ECO:0000313" key="2">
    <source>
        <dbReference type="Proteomes" id="UP000287651"/>
    </source>
</evidence>
<sequence length="69" mass="7734">MVRLGLGCLTAVWTEFRASGLHLACLDHMVIKSREVQDCLWSCRTSGYPGESEGYRYTDRPLPDGSVKN</sequence>
<proteinExistence type="predicted"/>
<organism evidence="1 2">
    <name type="scientific">Ensete ventricosum</name>
    <name type="common">Abyssinian banana</name>
    <name type="synonym">Musa ensete</name>
    <dbReference type="NCBI Taxonomy" id="4639"/>
    <lineage>
        <taxon>Eukaryota</taxon>
        <taxon>Viridiplantae</taxon>
        <taxon>Streptophyta</taxon>
        <taxon>Embryophyta</taxon>
        <taxon>Tracheophyta</taxon>
        <taxon>Spermatophyta</taxon>
        <taxon>Magnoliopsida</taxon>
        <taxon>Liliopsida</taxon>
        <taxon>Zingiberales</taxon>
        <taxon>Musaceae</taxon>
        <taxon>Ensete</taxon>
    </lineage>
</organism>
<dbReference type="AlphaFoldDB" id="A0A426ZZF5"/>
<evidence type="ECO:0000313" key="1">
    <source>
        <dbReference type="EMBL" id="RRT69377.1"/>
    </source>
</evidence>
<dbReference type="Proteomes" id="UP000287651">
    <property type="component" value="Unassembled WGS sequence"/>
</dbReference>
<comment type="caution">
    <text evidence="1">The sequence shown here is derived from an EMBL/GenBank/DDBJ whole genome shotgun (WGS) entry which is preliminary data.</text>
</comment>